<dbReference type="Proteomes" id="UP000318834">
    <property type="component" value="Unassembled WGS sequence"/>
</dbReference>
<evidence type="ECO:0000313" key="2">
    <source>
        <dbReference type="Proteomes" id="UP000318834"/>
    </source>
</evidence>
<name>A0A537IHL3_9BACT</name>
<proteinExistence type="predicted"/>
<dbReference type="AlphaFoldDB" id="A0A537IHL3"/>
<dbReference type="Gene3D" id="3.30.460.10">
    <property type="entry name" value="Beta Polymerase, domain 2"/>
    <property type="match status" value="1"/>
</dbReference>
<dbReference type="EMBL" id="VBAP01000136">
    <property type="protein sequence ID" value="TMI70724.1"/>
    <property type="molecule type" value="Genomic_DNA"/>
</dbReference>
<sequence length="255" mass="27603">MYTRDQRDDLRSALIAAARNDARITGAALTGSAAGGAEDQWSDIDLAFGIGDAGKLPAAMADWTERMYRDHGAVHHFDVNRGAWIYRVFLLDIGLQVDLAFVPAGEFGARAPTFRLLFGDAVERPHASPPAPSDLIGLAWVYALHARGCIGRGNLWQAEYMISLMRDEVLALACLRHGLPAVEGKGMDRLPPSMTALLQGALVGHLDQPTLGRAFRATTDALIQEIRYVDSSLAARLERVLLQMPGDALDTRASG</sequence>
<comment type="caution">
    <text evidence="1">The sequence shown here is derived from an EMBL/GenBank/DDBJ whole genome shotgun (WGS) entry which is preliminary data.</text>
</comment>
<reference evidence="1 2" key="1">
    <citation type="journal article" date="2019" name="Nat. Microbiol.">
        <title>Mediterranean grassland soil C-N compound turnover is dependent on rainfall and depth, and is mediated by genomically divergent microorganisms.</title>
        <authorList>
            <person name="Diamond S."/>
            <person name="Andeer P.F."/>
            <person name="Li Z."/>
            <person name="Crits-Christoph A."/>
            <person name="Burstein D."/>
            <person name="Anantharaman K."/>
            <person name="Lane K.R."/>
            <person name="Thomas B.C."/>
            <person name="Pan C."/>
            <person name="Northen T.R."/>
            <person name="Banfield J.F."/>
        </authorList>
    </citation>
    <scope>NUCLEOTIDE SEQUENCE [LARGE SCALE GENOMIC DNA]</scope>
    <source>
        <strain evidence="1">NP_8</strain>
    </source>
</reference>
<organism evidence="1 2">
    <name type="scientific">Candidatus Segetimicrobium genomatis</name>
    <dbReference type="NCBI Taxonomy" id="2569760"/>
    <lineage>
        <taxon>Bacteria</taxon>
        <taxon>Bacillati</taxon>
        <taxon>Candidatus Sysuimicrobiota</taxon>
        <taxon>Candidatus Sysuimicrobiia</taxon>
        <taxon>Candidatus Sysuimicrobiales</taxon>
        <taxon>Candidatus Segetimicrobiaceae</taxon>
        <taxon>Candidatus Segetimicrobium</taxon>
    </lineage>
</organism>
<accession>A0A537IHL3</accession>
<dbReference type="InterPro" id="IPR043519">
    <property type="entry name" value="NT_sf"/>
</dbReference>
<keyword evidence="1" id="KW-0808">Transferase</keyword>
<protein>
    <submittedName>
        <fullName evidence="1">Nucleotidyltransferase domain-containing protein</fullName>
    </submittedName>
</protein>
<dbReference type="GO" id="GO:0016740">
    <property type="term" value="F:transferase activity"/>
    <property type="evidence" value="ECO:0007669"/>
    <property type="project" value="UniProtKB-KW"/>
</dbReference>
<evidence type="ECO:0000313" key="1">
    <source>
        <dbReference type="EMBL" id="TMI70724.1"/>
    </source>
</evidence>
<dbReference type="SUPFAM" id="SSF81301">
    <property type="entry name" value="Nucleotidyltransferase"/>
    <property type="match status" value="1"/>
</dbReference>
<gene>
    <name evidence="1" type="ORF">E6H05_13370</name>
</gene>